<dbReference type="AlphaFoldDB" id="L8JLN7"/>
<keyword evidence="2" id="KW-1185">Reference proteome</keyword>
<protein>
    <submittedName>
        <fullName evidence="1">Uncharacterized protein</fullName>
    </submittedName>
</protein>
<accession>L8JLN7</accession>
<proteinExistence type="predicted"/>
<gene>
    <name evidence="1" type="ORF">C900_00566</name>
</gene>
<reference evidence="1 2" key="1">
    <citation type="submission" date="2012-12" db="EMBL/GenBank/DDBJ databases">
        <title>Genome assembly of Fulvivirga imtechensis AK7.</title>
        <authorList>
            <person name="Nupur N."/>
            <person name="Khatri I."/>
            <person name="Kumar R."/>
            <person name="Subramanian S."/>
            <person name="Pinnaka A."/>
        </authorList>
    </citation>
    <scope>NUCLEOTIDE SEQUENCE [LARGE SCALE GENOMIC DNA]</scope>
    <source>
        <strain evidence="1 2">AK7</strain>
    </source>
</reference>
<sequence length="222" mass="24040">MVAIFIGHITYHQGVSGIVAIGGAVRFPVPDRTCCVVGNILLHRMAAAQLPVGSGGALLQHPLQWRGIVLRLCPGVAVCRHISHRSVVETGLRSLGVCVKVCSTSRVGQVLSGHPSIFVILLEGYHIVLPGAHAFHHALYISAQPIVIAKSGYFISLCCNIGFISYFFPQLLGFCMQFLRQQCICRGGFLHQLPGAEVVFAIQRYLCSEIGILYNIIMCNGS</sequence>
<evidence type="ECO:0000313" key="2">
    <source>
        <dbReference type="Proteomes" id="UP000011135"/>
    </source>
</evidence>
<name>L8JLN7_9BACT</name>
<organism evidence="1 2">
    <name type="scientific">Fulvivirga imtechensis AK7</name>
    <dbReference type="NCBI Taxonomy" id="1237149"/>
    <lineage>
        <taxon>Bacteria</taxon>
        <taxon>Pseudomonadati</taxon>
        <taxon>Bacteroidota</taxon>
        <taxon>Cytophagia</taxon>
        <taxon>Cytophagales</taxon>
        <taxon>Fulvivirgaceae</taxon>
        <taxon>Fulvivirga</taxon>
    </lineage>
</organism>
<dbReference type="Proteomes" id="UP000011135">
    <property type="component" value="Unassembled WGS sequence"/>
</dbReference>
<evidence type="ECO:0000313" key="1">
    <source>
        <dbReference type="EMBL" id="ELR68287.1"/>
    </source>
</evidence>
<comment type="caution">
    <text evidence="1">The sequence shown here is derived from an EMBL/GenBank/DDBJ whole genome shotgun (WGS) entry which is preliminary data.</text>
</comment>
<dbReference type="EMBL" id="AMZN01000124">
    <property type="protein sequence ID" value="ELR68287.1"/>
    <property type="molecule type" value="Genomic_DNA"/>
</dbReference>